<evidence type="ECO:0000256" key="4">
    <source>
        <dbReference type="RuleBase" id="RU003744"/>
    </source>
</evidence>
<proteinExistence type="inferred from homology"/>
<dbReference type="InterPro" id="IPR001320">
    <property type="entry name" value="Iontro_rcpt_C"/>
</dbReference>
<dbReference type="Proteomes" id="UP000494301">
    <property type="component" value="Unassembled WGS sequence"/>
</dbReference>
<dbReference type="PANTHER" id="PTHR35936:SF19">
    <property type="entry name" value="AMINO-ACID-BINDING PROTEIN YXEM-RELATED"/>
    <property type="match status" value="1"/>
</dbReference>
<dbReference type="SUPFAM" id="SSF53850">
    <property type="entry name" value="Periplasmic binding protein-like II"/>
    <property type="match status" value="1"/>
</dbReference>
<dbReference type="AlphaFoldDB" id="A0A6J5JBJ3"/>
<comment type="similarity">
    <text evidence="2 4">Belongs to the bacterial solute-binding protein 3 family.</text>
</comment>
<dbReference type="SMART" id="SM00062">
    <property type="entry name" value="PBPb"/>
    <property type="match status" value="1"/>
</dbReference>
<evidence type="ECO:0000259" key="6">
    <source>
        <dbReference type="SMART" id="SM00062"/>
    </source>
</evidence>
<evidence type="ECO:0000256" key="3">
    <source>
        <dbReference type="ARBA" id="ARBA00022729"/>
    </source>
</evidence>
<evidence type="ECO:0000256" key="2">
    <source>
        <dbReference type="ARBA" id="ARBA00010333"/>
    </source>
</evidence>
<accession>A0A6J5JBJ3</accession>
<feature type="domain" description="Ionotropic glutamate receptor C-terminal" evidence="7">
    <location>
        <begin position="38"/>
        <end position="254"/>
    </location>
</feature>
<feature type="domain" description="Solute-binding protein family 3/N-terminal" evidence="6">
    <location>
        <begin position="36"/>
        <end position="255"/>
    </location>
</feature>
<dbReference type="InterPro" id="IPR018313">
    <property type="entry name" value="SBP_3_CS"/>
</dbReference>
<organism evidence="8 9">
    <name type="scientific">Burkholderia aenigmatica</name>
    <dbReference type="NCBI Taxonomy" id="2015348"/>
    <lineage>
        <taxon>Bacteria</taxon>
        <taxon>Pseudomonadati</taxon>
        <taxon>Pseudomonadota</taxon>
        <taxon>Betaproteobacteria</taxon>
        <taxon>Burkholderiales</taxon>
        <taxon>Burkholderiaceae</taxon>
        <taxon>Burkholderia</taxon>
        <taxon>Burkholderia cepacia complex</taxon>
    </lineage>
</organism>
<protein>
    <submittedName>
        <fullName evidence="8">Cysteine ABC transporter substrate-binding protein</fullName>
    </submittedName>
</protein>
<name>A0A6J5JBJ3_9BURK</name>
<dbReference type="Gene3D" id="3.40.190.10">
    <property type="entry name" value="Periplasmic binding protein-like II"/>
    <property type="match status" value="2"/>
</dbReference>
<dbReference type="PROSITE" id="PS01039">
    <property type="entry name" value="SBP_BACTERIAL_3"/>
    <property type="match status" value="1"/>
</dbReference>
<evidence type="ECO:0000256" key="5">
    <source>
        <dbReference type="SAM" id="SignalP"/>
    </source>
</evidence>
<dbReference type="CDD" id="cd13713">
    <property type="entry name" value="PBP2_Cystine_like_1"/>
    <property type="match status" value="1"/>
</dbReference>
<feature type="signal peptide" evidence="5">
    <location>
        <begin position="1"/>
        <end position="25"/>
    </location>
</feature>
<dbReference type="GO" id="GO:0030313">
    <property type="term" value="C:cell envelope"/>
    <property type="evidence" value="ECO:0007669"/>
    <property type="project" value="UniProtKB-SubCell"/>
</dbReference>
<dbReference type="Pfam" id="PF00497">
    <property type="entry name" value="SBP_bac_3"/>
    <property type="match status" value="1"/>
</dbReference>
<evidence type="ECO:0000259" key="7">
    <source>
        <dbReference type="SMART" id="SM00079"/>
    </source>
</evidence>
<feature type="chain" id="PRO_5027005492" evidence="5">
    <location>
        <begin position="26"/>
        <end position="257"/>
    </location>
</feature>
<dbReference type="PANTHER" id="PTHR35936">
    <property type="entry name" value="MEMBRANE-BOUND LYTIC MUREIN TRANSGLYCOSYLASE F"/>
    <property type="match status" value="1"/>
</dbReference>
<reference evidence="8 9" key="1">
    <citation type="submission" date="2020-04" db="EMBL/GenBank/DDBJ databases">
        <authorList>
            <person name="Depoorter E."/>
        </authorList>
    </citation>
    <scope>NUCLEOTIDE SEQUENCE [LARGE SCALE GENOMIC DNA]</scope>
    <source>
        <strain evidence="8 9">BCC0217</strain>
    </source>
</reference>
<dbReference type="InterPro" id="IPR001638">
    <property type="entry name" value="Solute-binding_3/MltF_N"/>
</dbReference>
<keyword evidence="3 5" id="KW-0732">Signal</keyword>
<sequence length="257" mass="27876">MTLMQRLTMVACAALIGAASVAAHADDLDRVRHTGNLTFALTGKYPPFSFIDESGKLTGFDVDIGNRVASRLGAKPVPVMTAWDGIVGGLLAGKYDAVIGSLAITDERLKAVDFTRSYYRSGAQLFVPKGSAVQDIGQLKGKVVGVTLGETYEAWLRKNRPDVQVKTYKGLPDILIDMQNRRIEGFVTDRIAGILTIRDKHVDAKPAGPLLYPEKMGIAVRKDSPKLLDAINAALDTMLKDGEYGAISKQWLGEDVR</sequence>
<gene>
    <name evidence="8" type="ORF">BLA3211_05133</name>
</gene>
<evidence type="ECO:0000256" key="1">
    <source>
        <dbReference type="ARBA" id="ARBA00004196"/>
    </source>
</evidence>
<comment type="subcellular location">
    <subcellularLocation>
        <location evidence="1">Cell envelope</location>
    </subcellularLocation>
</comment>
<dbReference type="GO" id="GO:0015276">
    <property type="term" value="F:ligand-gated monoatomic ion channel activity"/>
    <property type="evidence" value="ECO:0007669"/>
    <property type="project" value="InterPro"/>
</dbReference>
<evidence type="ECO:0000313" key="9">
    <source>
        <dbReference type="Proteomes" id="UP000494301"/>
    </source>
</evidence>
<dbReference type="SMART" id="SM00079">
    <property type="entry name" value="PBPe"/>
    <property type="match status" value="1"/>
</dbReference>
<dbReference type="RefSeq" id="WP_236027258.1">
    <property type="nucleotide sequence ID" value="NZ_CABWIL020000019.1"/>
</dbReference>
<evidence type="ECO:0000313" key="8">
    <source>
        <dbReference type="EMBL" id="CAB3968731.1"/>
    </source>
</evidence>
<dbReference type="GO" id="GO:0016020">
    <property type="term" value="C:membrane"/>
    <property type="evidence" value="ECO:0007669"/>
    <property type="project" value="InterPro"/>
</dbReference>
<dbReference type="EMBL" id="CABWIL020000019">
    <property type="protein sequence ID" value="CAB3968731.1"/>
    <property type="molecule type" value="Genomic_DNA"/>
</dbReference>